<keyword evidence="1" id="KW-0472">Membrane</keyword>
<feature type="transmembrane region" description="Helical" evidence="1">
    <location>
        <begin position="59"/>
        <end position="82"/>
    </location>
</feature>
<feature type="domain" description="DZANK-type" evidence="2">
    <location>
        <begin position="118"/>
        <end position="160"/>
    </location>
</feature>
<name>K2G1V1_9BACT</name>
<keyword evidence="1" id="KW-1133">Transmembrane helix</keyword>
<dbReference type="EMBL" id="AMFJ01000220">
    <property type="protein sequence ID" value="EKE29148.1"/>
    <property type="molecule type" value="Genomic_DNA"/>
</dbReference>
<organism evidence="3">
    <name type="scientific">uncultured bacterium</name>
    <name type="common">gcode 4</name>
    <dbReference type="NCBI Taxonomy" id="1234023"/>
    <lineage>
        <taxon>Bacteria</taxon>
        <taxon>environmental samples</taxon>
    </lineage>
</organism>
<gene>
    <name evidence="3" type="ORF">ACD_2C00220G0011</name>
</gene>
<accession>K2G1V1</accession>
<reference evidence="3" key="1">
    <citation type="journal article" date="2012" name="Science">
        <title>Fermentation, hydrogen, and sulfur metabolism in multiple uncultivated bacterial phyla.</title>
        <authorList>
            <person name="Wrighton K.C."/>
            <person name="Thomas B.C."/>
            <person name="Sharon I."/>
            <person name="Miller C.S."/>
            <person name="Castelle C.J."/>
            <person name="VerBerkmoes N.C."/>
            <person name="Wilkins M.J."/>
            <person name="Hettich R.L."/>
            <person name="Lipton M.S."/>
            <person name="Williams K.H."/>
            <person name="Long P.E."/>
            <person name="Banfield J.F."/>
        </authorList>
    </citation>
    <scope>NUCLEOTIDE SEQUENCE [LARGE SCALE GENOMIC DNA]</scope>
</reference>
<evidence type="ECO:0000256" key="1">
    <source>
        <dbReference type="SAM" id="Phobius"/>
    </source>
</evidence>
<dbReference type="AlphaFoldDB" id="K2G1V1"/>
<keyword evidence="1" id="KW-0812">Transmembrane</keyword>
<dbReference type="InterPro" id="IPR025874">
    <property type="entry name" value="DZR"/>
</dbReference>
<proteinExistence type="predicted"/>
<feature type="transmembrane region" description="Helical" evidence="1">
    <location>
        <begin position="26"/>
        <end position="47"/>
    </location>
</feature>
<comment type="caution">
    <text evidence="3">The sequence shown here is derived from an EMBL/GenBank/DDBJ whole genome shotgun (WGS) entry which is preliminary data.</text>
</comment>
<evidence type="ECO:0000313" key="3">
    <source>
        <dbReference type="EMBL" id="EKE29148.1"/>
    </source>
</evidence>
<sequence length="198" mass="23805">MDIVNNIMDTIINSYNYIISNMTFNAVIKFVILYFFILWWAFIIWIVKDITNRTTNVFLQVLSILIVILLTPILGLPIYLLMRPRTTIFEKYYEEEELSDEAILEEDSDSAEWEKFPCPKCSKSVKDNFKYCPYCEFKLYKDCSKCGKELRSDWKICPYCWNHEISEKVKKEWTKVDVERIEKKRKQTKQDILAQLWD</sequence>
<evidence type="ECO:0000259" key="2">
    <source>
        <dbReference type="Pfam" id="PF12773"/>
    </source>
</evidence>
<dbReference type="Pfam" id="PF12773">
    <property type="entry name" value="DZR"/>
    <property type="match status" value="1"/>
</dbReference>
<protein>
    <recommendedName>
        <fullName evidence="2">DZANK-type domain-containing protein</fullName>
    </recommendedName>
</protein>